<dbReference type="SUPFAM" id="SSF54695">
    <property type="entry name" value="POZ domain"/>
    <property type="match status" value="1"/>
</dbReference>
<dbReference type="SUPFAM" id="SSF81382">
    <property type="entry name" value="Skp1 dimerisation domain-like"/>
    <property type="match status" value="1"/>
</dbReference>
<accession>A0ABD2XBW8</accession>
<keyword evidence="6" id="KW-1185">Reference proteome</keyword>
<gene>
    <name evidence="5" type="ORF">TKK_004561</name>
</gene>
<dbReference type="InterPro" id="IPR036296">
    <property type="entry name" value="SKP1-like_dim_sf"/>
</dbReference>
<evidence type="ECO:0000313" key="5">
    <source>
        <dbReference type="EMBL" id="KAL3402630.1"/>
    </source>
</evidence>
<dbReference type="AlphaFoldDB" id="A0ABD2XBW8"/>
<dbReference type="PANTHER" id="PTHR11165">
    <property type="entry name" value="SKP1"/>
    <property type="match status" value="1"/>
</dbReference>
<dbReference type="InterPro" id="IPR016073">
    <property type="entry name" value="Skp1_comp_POZ"/>
</dbReference>
<proteinExistence type="inferred from homology"/>
<dbReference type="InterPro" id="IPR016897">
    <property type="entry name" value="SKP1"/>
</dbReference>
<evidence type="ECO:0000256" key="2">
    <source>
        <dbReference type="ARBA" id="ARBA00022786"/>
    </source>
</evidence>
<dbReference type="InterPro" id="IPR001232">
    <property type="entry name" value="SKP1-like"/>
</dbReference>
<dbReference type="SMART" id="SM00512">
    <property type="entry name" value="Skp1"/>
    <property type="match status" value="1"/>
</dbReference>
<reference evidence="5 6" key="1">
    <citation type="journal article" date="2024" name="bioRxiv">
        <title>A reference genome for Trichogramma kaykai: A tiny desert-dwelling parasitoid wasp with competing sex-ratio distorters.</title>
        <authorList>
            <person name="Culotta J."/>
            <person name="Lindsey A.R."/>
        </authorList>
    </citation>
    <scope>NUCLEOTIDE SEQUENCE [LARGE SCALE GENOMIC DNA]</scope>
    <source>
        <strain evidence="5 6">KSX58</strain>
    </source>
</reference>
<comment type="similarity">
    <text evidence="1">Belongs to the SKP1 family.</text>
</comment>
<organism evidence="5 6">
    <name type="scientific">Trichogramma kaykai</name>
    <dbReference type="NCBI Taxonomy" id="54128"/>
    <lineage>
        <taxon>Eukaryota</taxon>
        <taxon>Metazoa</taxon>
        <taxon>Ecdysozoa</taxon>
        <taxon>Arthropoda</taxon>
        <taxon>Hexapoda</taxon>
        <taxon>Insecta</taxon>
        <taxon>Pterygota</taxon>
        <taxon>Neoptera</taxon>
        <taxon>Endopterygota</taxon>
        <taxon>Hymenoptera</taxon>
        <taxon>Apocrita</taxon>
        <taxon>Proctotrupomorpha</taxon>
        <taxon>Chalcidoidea</taxon>
        <taxon>Trichogrammatidae</taxon>
        <taxon>Trichogramma</taxon>
    </lineage>
</organism>
<evidence type="ECO:0000256" key="1">
    <source>
        <dbReference type="ARBA" id="ARBA00009993"/>
    </source>
</evidence>
<sequence>MAVSVEYLLTLKKKILHLQSSDGVIFDVELAIAKRSGIIDAMIENLGEHDLEDALPLTQIDSDILEMVIKFATHHKDTPLEVGDESRRQMTEWDKEFFKVDLRTLLELTRVANYLDMEDSLDYAIEALGKAFAGKSPDVIAETSIYAGPNQPGDRSSFTSSSSD</sequence>
<name>A0ABD2XBW8_9HYME</name>
<evidence type="ECO:0000313" key="6">
    <source>
        <dbReference type="Proteomes" id="UP001627154"/>
    </source>
</evidence>
<comment type="caution">
    <text evidence="5">The sequence shown here is derived from an EMBL/GenBank/DDBJ whole genome shotgun (WGS) entry which is preliminary data.</text>
</comment>
<feature type="region of interest" description="Disordered" evidence="3">
    <location>
        <begin position="145"/>
        <end position="164"/>
    </location>
</feature>
<evidence type="ECO:0000256" key="3">
    <source>
        <dbReference type="SAM" id="MobiDB-lite"/>
    </source>
</evidence>
<dbReference type="Gene3D" id="3.30.710.10">
    <property type="entry name" value="Potassium Channel Kv1.1, Chain A"/>
    <property type="match status" value="1"/>
</dbReference>
<feature type="domain" description="SKP1 component POZ" evidence="4">
    <location>
        <begin position="15"/>
        <end position="77"/>
    </location>
</feature>
<dbReference type="Pfam" id="PF03931">
    <property type="entry name" value="Skp1_POZ"/>
    <property type="match status" value="1"/>
</dbReference>
<dbReference type="Proteomes" id="UP001627154">
    <property type="component" value="Unassembled WGS sequence"/>
</dbReference>
<evidence type="ECO:0000259" key="4">
    <source>
        <dbReference type="Pfam" id="PF03931"/>
    </source>
</evidence>
<dbReference type="EMBL" id="JBJJXI010000034">
    <property type="protein sequence ID" value="KAL3402630.1"/>
    <property type="molecule type" value="Genomic_DNA"/>
</dbReference>
<dbReference type="InterPro" id="IPR011333">
    <property type="entry name" value="SKP1/BTB/POZ_sf"/>
</dbReference>
<protein>
    <recommendedName>
        <fullName evidence="4">SKP1 component POZ domain-containing protein</fullName>
    </recommendedName>
</protein>
<keyword evidence="2" id="KW-0833">Ubl conjugation pathway</keyword>